<keyword evidence="2" id="KW-0378">Hydrolase</keyword>
<evidence type="ECO:0000256" key="6">
    <source>
        <dbReference type="ARBA" id="ARBA00030030"/>
    </source>
</evidence>
<dbReference type="PANTHER" id="PTHR13522:SF3">
    <property type="entry name" value="U6 SNRNA PHOSPHODIESTERASE 1"/>
    <property type="match status" value="1"/>
</dbReference>
<dbReference type="Proteomes" id="UP000193218">
    <property type="component" value="Unassembled WGS sequence"/>
</dbReference>
<reference evidence="8 9" key="1">
    <citation type="submission" date="2017-03" db="EMBL/GenBank/DDBJ databases">
        <title>Widespread Adenine N6-methylation of Active Genes in Fungi.</title>
        <authorList>
            <consortium name="DOE Joint Genome Institute"/>
            <person name="Mondo S.J."/>
            <person name="Dannebaum R.O."/>
            <person name="Kuo R.C."/>
            <person name="Louie K.B."/>
            <person name="Bewick A.J."/>
            <person name="Labutti K."/>
            <person name="Haridas S."/>
            <person name="Kuo A."/>
            <person name="Salamov A."/>
            <person name="Ahrendt S.R."/>
            <person name="Lau R."/>
            <person name="Bowen B.P."/>
            <person name="Lipzen A."/>
            <person name="Sullivan W."/>
            <person name="Andreopoulos W.B."/>
            <person name="Clum A."/>
            <person name="Lindquist E."/>
            <person name="Daum C."/>
            <person name="Northen T.R."/>
            <person name="Ramamoorthy G."/>
            <person name="Schmitz R.J."/>
            <person name="Gryganskyi A."/>
            <person name="Culley D."/>
            <person name="Magnuson J."/>
            <person name="James T.Y."/>
            <person name="O'Malley M.A."/>
            <person name="Stajich J.E."/>
            <person name="Spatafora J.W."/>
            <person name="Visel A."/>
            <person name="Grigoriev I.V."/>
        </authorList>
    </citation>
    <scope>NUCLEOTIDE SEQUENCE [LARGE SCALE GENOMIC DNA]</scope>
    <source>
        <strain evidence="8 9">NRRL Y-17943</strain>
    </source>
</reference>
<evidence type="ECO:0000313" key="8">
    <source>
        <dbReference type="EMBL" id="ORX33636.1"/>
    </source>
</evidence>
<dbReference type="EMBL" id="NBSH01000018">
    <property type="protein sequence ID" value="ORX33636.1"/>
    <property type="molecule type" value="Genomic_DNA"/>
</dbReference>
<dbReference type="GO" id="GO:0034477">
    <property type="term" value="P:U6 snRNA 3'-end processing"/>
    <property type="evidence" value="ECO:0007669"/>
    <property type="project" value="InterPro"/>
</dbReference>
<sequence>MGLVEYESDESEDEKPPENTVLPVKTSKRAPRSPGELHIQSVSSPMPDFANLPGDPRDDPSLHQGRKRTRPFVDGDHDAHVYISLSVSNRLRQALENIIARARVLCPNITLVSLLESQYLHISLTHPLPLRRSQIEPVASSVTRLLRASASRPFRLAFAGDLKVYYNGRQTGGQGTGGRAFLAFQIGAGHPEINDLLERVIHPVLDTLHLPRYHTNPEFHASFAWCLDTETPISQAVVRQLNDELKDAFLLSQPTDGWLIHELMYKAGNTLRSIALHHLK</sequence>
<dbReference type="InParanoid" id="A0A1Y1U7Z2"/>
<dbReference type="Pfam" id="PF09749">
    <property type="entry name" value="HVSL"/>
    <property type="match status" value="1"/>
</dbReference>
<evidence type="ECO:0000313" key="9">
    <source>
        <dbReference type="Proteomes" id="UP000193218"/>
    </source>
</evidence>
<keyword evidence="3" id="KW-0456">Lyase</keyword>
<evidence type="ECO:0000256" key="5">
    <source>
        <dbReference type="ARBA" id="ARBA00029543"/>
    </source>
</evidence>
<protein>
    <recommendedName>
        <fullName evidence="5">U6 snRNA phosphodiesterase 1</fullName>
    </recommendedName>
    <alternativeName>
        <fullName evidence="6">3'-5' RNA exonuclease USB1</fullName>
    </alternativeName>
</protein>
<dbReference type="RefSeq" id="XP_021867946.1">
    <property type="nucleotide sequence ID" value="XM_022012183.1"/>
</dbReference>
<dbReference type="STRING" id="4999.A0A1Y1U7Z2"/>
<evidence type="ECO:0000256" key="7">
    <source>
        <dbReference type="SAM" id="MobiDB-lite"/>
    </source>
</evidence>
<keyword evidence="1" id="KW-0540">Nuclease</keyword>
<dbReference type="GO" id="GO:0000175">
    <property type="term" value="F:3'-5'-RNA exonuclease activity"/>
    <property type="evidence" value="ECO:0007669"/>
    <property type="project" value="TreeGrafter"/>
</dbReference>
<dbReference type="OrthoDB" id="49151at2759"/>
<dbReference type="GO" id="GO:0005634">
    <property type="term" value="C:nucleus"/>
    <property type="evidence" value="ECO:0007669"/>
    <property type="project" value="TreeGrafter"/>
</dbReference>
<organism evidence="8 9">
    <name type="scientific">Kockovaella imperatae</name>
    <dbReference type="NCBI Taxonomy" id="4999"/>
    <lineage>
        <taxon>Eukaryota</taxon>
        <taxon>Fungi</taxon>
        <taxon>Dikarya</taxon>
        <taxon>Basidiomycota</taxon>
        <taxon>Agaricomycotina</taxon>
        <taxon>Tremellomycetes</taxon>
        <taxon>Tremellales</taxon>
        <taxon>Cuniculitremaceae</taxon>
        <taxon>Kockovaella</taxon>
    </lineage>
</organism>
<dbReference type="GO" id="GO:0016829">
    <property type="term" value="F:lyase activity"/>
    <property type="evidence" value="ECO:0007669"/>
    <property type="project" value="UniProtKB-KW"/>
</dbReference>
<dbReference type="AlphaFoldDB" id="A0A1Y1U7Z2"/>
<comment type="caution">
    <text evidence="8">The sequence shown here is derived from an EMBL/GenBank/DDBJ whole genome shotgun (WGS) entry which is preliminary data.</text>
</comment>
<feature type="compositionally biased region" description="Acidic residues" evidence="7">
    <location>
        <begin position="1"/>
        <end position="15"/>
    </location>
</feature>
<accession>A0A1Y1U7Z2</accession>
<gene>
    <name evidence="8" type="ORF">BD324DRAFT_209271</name>
</gene>
<dbReference type="GeneID" id="33553991"/>
<keyword evidence="4" id="KW-0539">Nucleus</keyword>
<name>A0A1Y1U7Z2_9TREE</name>
<keyword evidence="9" id="KW-1185">Reference proteome</keyword>
<dbReference type="PANTHER" id="PTHR13522">
    <property type="entry name" value="U6 SNRNA PHOSPHODIESTERASE 1"/>
    <property type="match status" value="1"/>
</dbReference>
<evidence type="ECO:0000256" key="3">
    <source>
        <dbReference type="ARBA" id="ARBA00023239"/>
    </source>
</evidence>
<dbReference type="Gene3D" id="3.90.1140.10">
    <property type="entry name" value="Cyclic phosphodiesterase"/>
    <property type="match status" value="1"/>
</dbReference>
<feature type="region of interest" description="Disordered" evidence="7">
    <location>
        <begin position="1"/>
        <end position="73"/>
    </location>
</feature>
<evidence type="ECO:0000256" key="4">
    <source>
        <dbReference type="ARBA" id="ARBA00023242"/>
    </source>
</evidence>
<dbReference type="InterPro" id="IPR027521">
    <property type="entry name" value="Usb1"/>
</dbReference>
<proteinExistence type="predicted"/>
<evidence type="ECO:0000256" key="1">
    <source>
        <dbReference type="ARBA" id="ARBA00022722"/>
    </source>
</evidence>
<evidence type="ECO:0000256" key="2">
    <source>
        <dbReference type="ARBA" id="ARBA00022801"/>
    </source>
</evidence>